<evidence type="ECO:0000313" key="5">
    <source>
        <dbReference type="EMBL" id="KAG5482995.1"/>
    </source>
</evidence>
<keyword evidence="3" id="KW-0812">Transmembrane</keyword>
<feature type="region of interest" description="Disordered" evidence="2">
    <location>
        <begin position="129"/>
        <end position="161"/>
    </location>
</feature>
<feature type="region of interest" description="Disordered" evidence="2">
    <location>
        <begin position="442"/>
        <end position="503"/>
    </location>
</feature>
<feature type="compositionally biased region" description="Basic and acidic residues" evidence="2">
    <location>
        <begin position="320"/>
        <end position="339"/>
    </location>
</feature>
<accession>A0A836HU77</accession>
<keyword evidence="6" id="KW-1185">Reference proteome</keyword>
<organism evidence="5 6">
    <name type="scientific">Leishmania orientalis</name>
    <dbReference type="NCBI Taxonomy" id="2249476"/>
    <lineage>
        <taxon>Eukaryota</taxon>
        <taxon>Discoba</taxon>
        <taxon>Euglenozoa</taxon>
        <taxon>Kinetoplastea</taxon>
        <taxon>Metakinetoplastina</taxon>
        <taxon>Trypanosomatida</taxon>
        <taxon>Trypanosomatidae</taxon>
        <taxon>Leishmaniinae</taxon>
        <taxon>Leishmania</taxon>
    </lineage>
</organism>
<proteinExistence type="predicted"/>
<dbReference type="GeneID" id="92363042"/>
<comment type="caution">
    <text evidence="5">The sequence shown here is derived from an EMBL/GenBank/DDBJ whole genome shotgun (WGS) entry which is preliminary data.</text>
</comment>
<name>A0A836HU77_9TRYP</name>
<evidence type="ECO:0000256" key="2">
    <source>
        <dbReference type="SAM" id="MobiDB-lite"/>
    </source>
</evidence>
<feature type="domain" description="BD-FAE-like" evidence="4">
    <location>
        <begin position="554"/>
        <end position="651"/>
    </location>
</feature>
<dbReference type="Gene3D" id="3.40.50.1820">
    <property type="entry name" value="alpha/beta hydrolase"/>
    <property type="match status" value="1"/>
</dbReference>
<feature type="compositionally biased region" description="Polar residues" evidence="2">
    <location>
        <begin position="293"/>
        <end position="306"/>
    </location>
</feature>
<dbReference type="KEGG" id="loi:92363042"/>
<keyword evidence="3" id="KW-1133">Transmembrane helix</keyword>
<feature type="compositionally biased region" description="Low complexity" evidence="2">
    <location>
        <begin position="897"/>
        <end position="920"/>
    </location>
</feature>
<dbReference type="PANTHER" id="PTHR48081:SF33">
    <property type="entry name" value="KYNURENINE FORMAMIDASE"/>
    <property type="match status" value="1"/>
</dbReference>
<reference evidence="6" key="2">
    <citation type="journal article" date="2021" name="Sci. Data">
        <title>Chromosome-scale genome sequencing, assembly and annotation of six genomes from subfamily Leishmaniinae.</title>
        <authorList>
            <person name="Almutairi H."/>
            <person name="Urbaniak M.D."/>
            <person name="Bates M.D."/>
            <person name="Jariyapan N."/>
            <person name="Kwakye-Nuako G."/>
            <person name="Thomaz Soccol V."/>
            <person name="Al-Salem W.S."/>
            <person name="Dillon R.J."/>
            <person name="Bates P.A."/>
            <person name="Gatherer D."/>
        </authorList>
    </citation>
    <scope>NUCLEOTIDE SEQUENCE [LARGE SCALE GENOMIC DNA]</scope>
</reference>
<dbReference type="SUPFAM" id="SSF53474">
    <property type="entry name" value="alpha/beta-Hydrolases"/>
    <property type="match status" value="1"/>
</dbReference>
<evidence type="ECO:0000256" key="3">
    <source>
        <dbReference type="SAM" id="Phobius"/>
    </source>
</evidence>
<dbReference type="Proteomes" id="UP000674143">
    <property type="component" value="Unassembled WGS sequence"/>
</dbReference>
<evidence type="ECO:0000256" key="1">
    <source>
        <dbReference type="ARBA" id="ARBA00022801"/>
    </source>
</evidence>
<keyword evidence="3" id="KW-0472">Membrane</keyword>
<dbReference type="SMR" id="A0A836HU77"/>
<dbReference type="InterPro" id="IPR029058">
    <property type="entry name" value="AB_hydrolase_fold"/>
</dbReference>
<feature type="region of interest" description="Disordered" evidence="2">
    <location>
        <begin position="895"/>
        <end position="930"/>
    </location>
</feature>
<dbReference type="InterPro" id="IPR050300">
    <property type="entry name" value="GDXG_lipolytic_enzyme"/>
</dbReference>
<dbReference type="InterPro" id="IPR049492">
    <property type="entry name" value="BD-FAE-like_dom"/>
</dbReference>
<keyword evidence="1" id="KW-0378">Hydrolase</keyword>
<evidence type="ECO:0000313" key="6">
    <source>
        <dbReference type="Proteomes" id="UP000674143"/>
    </source>
</evidence>
<protein>
    <recommendedName>
        <fullName evidence="4">BD-FAE-like domain-containing protein</fullName>
    </recommendedName>
</protein>
<feature type="transmembrane region" description="Helical" evidence="3">
    <location>
        <begin position="9"/>
        <end position="30"/>
    </location>
</feature>
<reference evidence="6" key="1">
    <citation type="journal article" date="2021" name="Microbiol. Resour. Announc.">
        <title>LGAAP: Leishmaniinae Genome Assembly and Annotation Pipeline.</title>
        <authorList>
            <person name="Almutairi H."/>
            <person name="Urbaniak M.D."/>
            <person name="Bates M.D."/>
            <person name="Jariyapan N."/>
            <person name="Kwakye-Nuako G."/>
            <person name="Thomaz-Soccol V."/>
            <person name="Al-Salem W.S."/>
            <person name="Dillon R.J."/>
            <person name="Bates P.A."/>
            <person name="Gatherer D."/>
        </authorList>
    </citation>
    <scope>NUCLEOTIDE SEQUENCE [LARGE SCALE GENOMIC DNA]</scope>
</reference>
<dbReference type="GO" id="GO:0016787">
    <property type="term" value="F:hydrolase activity"/>
    <property type="evidence" value="ECO:0007669"/>
    <property type="project" value="UniProtKB-KW"/>
</dbReference>
<dbReference type="Pfam" id="PF20434">
    <property type="entry name" value="BD-FAE"/>
    <property type="match status" value="1"/>
</dbReference>
<sequence>MLPYAIRQLVWMLTSALQLIYALSTGVVWVTQMLRLFAYGACVGVCFIPHWWWYLTSPNIIRRVSYRSSEKTKRRNVLRMLEAEGLALRDVLHQDAYAQATWPPEQMQPKPSPAAAAAAARRRRRRATVAVSGHQGDATIDSIGSQPRRRRLASSIPPSALCRDAEEEASAVLERLHSVSGEHNLPQTVDGEVDDRAVFQMHPPSPPSPLRHRDALDRGDAQRTQLGPDSCDETGTLPLFLQRRRHRHCRPPALHSALSGTVCGGTDAPKSHPPSGTALDRLMDAATCDLSPAESSAMRSLSLQRHQSPHNQRHTTQDNAAHRSCEPGEGTEKQREVRGNDSVAAVACAEARASSSSSGGARNQPHKLQRITTGDRASTLRTAPAHSVEEQMSGRSLPGSRQRVRGYEGRPVYYETLPEATPSSDPMLRDVLAAFREAGTSETTVGLSAADQPSGPRSRRHFSGAAGRRPLRRSGAPPPPRRGLAVREPPAQPQRVPHDRTLPEEALLEGLEEEDEEDRMNLHNRATVDIVLPAPLDAIMKTLEYAQQSKRLRRKRFPIAIDVSGAVWIIGSHLWSTMMARVLAHRGYVVFCPDYRNFPQTTMEGMTLDISDAIAWVLNNAERYNGDLNNVTLIGQSAGAHLTMMSLLSQAQLSAYRCNAKQGIHEGVPPPSDVAYNVPRYNPRESIHRYVGLSGVYNIEGLVDHFQAGGLSAGVLYQIAGGREQLARYSIHAYFDDRRGGDTGEVLPDNIFDFFPQRMFFVHGDADKSAPVTESSSLVGKLRAAQERYTLRRHVRNEEARRHAQRSRRLLPDALTAAAGEVKSRSTTIAAGALPSSSEGLWSQRSTAVDFDSVGSTAALAAQRALGTATKLASSREIIFAHDKGLAHPDVTPDVVQPQQQQHAAAPPPASILSPTTISPIIPPSREDHSQPPVELGFLVISGGRHSDAFVDECIAAGRSCCVDFLCDYESAIDYHSNALEPVVYGPDLESAGGGSVCPSSTAVVDKTPLSWTHGSDTSAMPDAVLPLAVPYEDRSLPLRLCRMISPF</sequence>
<dbReference type="RefSeq" id="XP_067064491.1">
    <property type="nucleotide sequence ID" value="XM_067209108.1"/>
</dbReference>
<feature type="compositionally biased region" description="Polar residues" evidence="2">
    <location>
        <begin position="370"/>
        <end position="381"/>
    </location>
</feature>
<dbReference type="EMBL" id="JAFHLR010000015">
    <property type="protein sequence ID" value="KAG5482995.1"/>
    <property type="molecule type" value="Genomic_DNA"/>
</dbReference>
<dbReference type="PANTHER" id="PTHR48081">
    <property type="entry name" value="AB HYDROLASE SUPERFAMILY PROTEIN C4A8.06C"/>
    <property type="match status" value="1"/>
</dbReference>
<evidence type="ECO:0000259" key="4">
    <source>
        <dbReference type="Pfam" id="PF20434"/>
    </source>
</evidence>
<dbReference type="AlphaFoldDB" id="A0A836HU77"/>
<feature type="transmembrane region" description="Helical" evidence="3">
    <location>
        <begin position="36"/>
        <end position="55"/>
    </location>
</feature>
<feature type="compositionally biased region" description="Low complexity" evidence="2">
    <location>
        <begin position="342"/>
        <end position="362"/>
    </location>
</feature>
<gene>
    <name evidence="5" type="ORF">LSCM4_07205</name>
</gene>
<feature type="region of interest" description="Disordered" evidence="2">
    <location>
        <begin position="291"/>
        <end position="404"/>
    </location>
</feature>